<gene>
    <name evidence="6" type="primary">gatC</name>
    <name evidence="6" type="ORF">IAA61_10105</name>
</gene>
<evidence type="ECO:0000256" key="1">
    <source>
        <dbReference type="ARBA" id="ARBA00010757"/>
    </source>
</evidence>
<comment type="function">
    <text evidence="3">Allows the formation of correctly charged Asn-tRNA(Asn) or Gln-tRNA(Gln) through the transamidation of misacylated Asp-tRNA(Asn) or Glu-tRNA(Gln) in organisms which lack either or both of asparaginyl-tRNA or glutaminyl-tRNA synthetases. The reaction takes place in the presence of glutamine and ATP through an activated phospho-Asp-tRNA(Asn) or phospho-Glu-tRNA(Gln).</text>
</comment>
<evidence type="ECO:0000256" key="5">
    <source>
        <dbReference type="ARBA" id="ARBA00047913"/>
    </source>
</evidence>
<dbReference type="GO" id="GO:0006450">
    <property type="term" value="P:regulation of translational fidelity"/>
    <property type="evidence" value="ECO:0007669"/>
    <property type="project" value="InterPro"/>
</dbReference>
<dbReference type="Pfam" id="PF02686">
    <property type="entry name" value="GatC"/>
    <property type="match status" value="1"/>
</dbReference>
<evidence type="ECO:0000313" key="6">
    <source>
        <dbReference type="EMBL" id="HIU58145.1"/>
    </source>
</evidence>
<evidence type="ECO:0000256" key="3">
    <source>
        <dbReference type="ARBA" id="ARBA00024799"/>
    </source>
</evidence>
<dbReference type="AlphaFoldDB" id="A0A9D1SFI4"/>
<name>A0A9D1SFI4_9FIRM</name>
<dbReference type="Gene3D" id="1.10.20.60">
    <property type="entry name" value="Glu-tRNAGln amidotransferase C subunit, N-terminal domain"/>
    <property type="match status" value="1"/>
</dbReference>
<comment type="catalytic activity">
    <reaction evidence="5">
        <text>L-glutamyl-tRNA(Gln) + L-glutamine + ATP + H2O = L-glutaminyl-tRNA(Gln) + L-glutamate + ADP + phosphate + H(+)</text>
        <dbReference type="Rhea" id="RHEA:17521"/>
        <dbReference type="Rhea" id="RHEA-COMP:9681"/>
        <dbReference type="Rhea" id="RHEA-COMP:9684"/>
        <dbReference type="ChEBI" id="CHEBI:15377"/>
        <dbReference type="ChEBI" id="CHEBI:15378"/>
        <dbReference type="ChEBI" id="CHEBI:29985"/>
        <dbReference type="ChEBI" id="CHEBI:30616"/>
        <dbReference type="ChEBI" id="CHEBI:43474"/>
        <dbReference type="ChEBI" id="CHEBI:58359"/>
        <dbReference type="ChEBI" id="CHEBI:78520"/>
        <dbReference type="ChEBI" id="CHEBI:78521"/>
        <dbReference type="ChEBI" id="CHEBI:456216"/>
    </reaction>
</comment>
<dbReference type="InterPro" id="IPR003837">
    <property type="entry name" value="GatC"/>
</dbReference>
<evidence type="ECO:0000256" key="4">
    <source>
        <dbReference type="ARBA" id="ARBA00047380"/>
    </source>
</evidence>
<comment type="caution">
    <text evidence="6">The sequence shown here is derived from an EMBL/GenBank/DDBJ whole genome shotgun (WGS) entry which is preliminary data.</text>
</comment>
<accession>A0A9D1SFI4</accession>
<reference evidence="6" key="2">
    <citation type="journal article" date="2021" name="PeerJ">
        <title>Extensive microbial diversity within the chicken gut microbiome revealed by metagenomics and culture.</title>
        <authorList>
            <person name="Gilroy R."/>
            <person name="Ravi A."/>
            <person name="Getino M."/>
            <person name="Pursley I."/>
            <person name="Horton D.L."/>
            <person name="Alikhan N.F."/>
            <person name="Baker D."/>
            <person name="Gharbi K."/>
            <person name="Hall N."/>
            <person name="Watson M."/>
            <person name="Adriaenssens E.M."/>
            <person name="Foster-Nyarko E."/>
            <person name="Jarju S."/>
            <person name="Secka A."/>
            <person name="Antonio M."/>
            <person name="Oren A."/>
            <person name="Chaudhuri R.R."/>
            <person name="La Ragione R."/>
            <person name="Hildebrand F."/>
            <person name="Pallen M.J."/>
        </authorList>
    </citation>
    <scope>NUCLEOTIDE SEQUENCE</scope>
    <source>
        <strain evidence="6">USAMLcec3-3695</strain>
    </source>
</reference>
<dbReference type="Proteomes" id="UP000824109">
    <property type="component" value="Unassembled WGS sequence"/>
</dbReference>
<organism evidence="6 7">
    <name type="scientific">Candidatus Ornithomonoglobus merdipullorum</name>
    <dbReference type="NCBI Taxonomy" id="2840895"/>
    <lineage>
        <taxon>Bacteria</taxon>
        <taxon>Bacillati</taxon>
        <taxon>Bacillota</taxon>
        <taxon>Clostridia</taxon>
        <taxon>Candidatus Ornithomonoglobus</taxon>
    </lineage>
</organism>
<reference evidence="6" key="1">
    <citation type="submission" date="2020-10" db="EMBL/GenBank/DDBJ databases">
        <authorList>
            <person name="Gilroy R."/>
        </authorList>
    </citation>
    <scope>NUCLEOTIDE SEQUENCE</scope>
    <source>
        <strain evidence="6">USAMLcec3-3695</strain>
    </source>
</reference>
<dbReference type="NCBIfam" id="TIGR00135">
    <property type="entry name" value="gatC"/>
    <property type="match status" value="1"/>
</dbReference>
<proteinExistence type="inferred from homology"/>
<sequence length="92" mass="10224">MVDEKLTAHLAELSKLEFTDAELAEMTKDMTDIIGLMDKVCGFDGSVKPYTLDPVDYNELRCDEHAESYPNGEILGNAKNVKNDSFVVPKVV</sequence>
<protein>
    <submittedName>
        <fullName evidence="6">Asp-tRNA(Asn)/Glu-tRNA(Gln) amidotransferase subunit GatC</fullName>
    </submittedName>
</protein>
<evidence type="ECO:0000256" key="2">
    <source>
        <dbReference type="ARBA" id="ARBA00011123"/>
    </source>
</evidence>
<dbReference type="EMBL" id="DVNB01000102">
    <property type="protein sequence ID" value="HIU58145.1"/>
    <property type="molecule type" value="Genomic_DNA"/>
</dbReference>
<comment type="similarity">
    <text evidence="1">Belongs to the GatC family.</text>
</comment>
<dbReference type="SUPFAM" id="SSF141000">
    <property type="entry name" value="Glu-tRNAGln amidotransferase C subunit"/>
    <property type="match status" value="1"/>
</dbReference>
<comment type="subunit">
    <text evidence="2">Heterotrimer of A, B and C subunits.</text>
</comment>
<evidence type="ECO:0000313" key="7">
    <source>
        <dbReference type="Proteomes" id="UP000824109"/>
    </source>
</evidence>
<dbReference type="InterPro" id="IPR036113">
    <property type="entry name" value="Asp/Glu-ADT_sf_sub_c"/>
</dbReference>
<comment type="catalytic activity">
    <reaction evidence="4">
        <text>L-aspartyl-tRNA(Asn) + L-glutamine + ATP + H2O = L-asparaginyl-tRNA(Asn) + L-glutamate + ADP + phosphate + 2 H(+)</text>
        <dbReference type="Rhea" id="RHEA:14513"/>
        <dbReference type="Rhea" id="RHEA-COMP:9674"/>
        <dbReference type="Rhea" id="RHEA-COMP:9677"/>
        <dbReference type="ChEBI" id="CHEBI:15377"/>
        <dbReference type="ChEBI" id="CHEBI:15378"/>
        <dbReference type="ChEBI" id="CHEBI:29985"/>
        <dbReference type="ChEBI" id="CHEBI:30616"/>
        <dbReference type="ChEBI" id="CHEBI:43474"/>
        <dbReference type="ChEBI" id="CHEBI:58359"/>
        <dbReference type="ChEBI" id="CHEBI:78515"/>
        <dbReference type="ChEBI" id="CHEBI:78516"/>
        <dbReference type="ChEBI" id="CHEBI:456216"/>
    </reaction>
</comment>